<keyword evidence="4" id="KW-0732">Signal</keyword>
<dbReference type="CDD" id="cd07185">
    <property type="entry name" value="OmpA_C-like"/>
    <property type="match status" value="1"/>
</dbReference>
<evidence type="ECO:0000313" key="7">
    <source>
        <dbReference type="Proteomes" id="UP000243525"/>
    </source>
</evidence>
<feature type="domain" description="OmpA-like" evidence="5">
    <location>
        <begin position="168"/>
        <end position="290"/>
    </location>
</feature>
<sequence>MRTNRFILWLCAAAIAASSCAPFYKCGEAKPENNYFLTKRAMLLLDERDSLCYALDARVTEIGQLNQNIDELNDDVARLQTSLRDVERRYKDLMGEKLSESEQFSLALQQKTQELNEKERLLAEREQALNDLRQVIARQDSITRRLNDVIRDALLGFQSDELSVDVKNGKVYVSMSDKLLFKSGSAAVEAKGKEALKVLAGVLEENRDIDILVEGHTDSIPIHTAKYADNWDLSVARATSIVRILTGEYRIEPNRLTASGKGEYSPKASNESPEGRAQNRRTEIILSPKLEEIMQLLKMDD</sequence>
<dbReference type="PROSITE" id="PS51257">
    <property type="entry name" value="PROKAR_LIPOPROTEIN"/>
    <property type="match status" value="1"/>
</dbReference>
<evidence type="ECO:0000313" key="6">
    <source>
        <dbReference type="EMBL" id="PTN09400.1"/>
    </source>
</evidence>
<dbReference type="AlphaFoldDB" id="A0A2T5C3P2"/>
<accession>A0A2T5C3P2</accession>
<evidence type="ECO:0000256" key="2">
    <source>
        <dbReference type="SAM" id="Coils"/>
    </source>
</evidence>
<gene>
    <name evidence="6" type="ORF">C8N47_105241</name>
</gene>
<evidence type="ECO:0000259" key="5">
    <source>
        <dbReference type="PROSITE" id="PS51123"/>
    </source>
</evidence>
<dbReference type="SUPFAM" id="SSF103088">
    <property type="entry name" value="OmpA-like"/>
    <property type="match status" value="1"/>
</dbReference>
<keyword evidence="1" id="KW-0472">Membrane</keyword>
<proteinExistence type="predicted"/>
<dbReference type="EMBL" id="QAAD01000005">
    <property type="protein sequence ID" value="PTN09400.1"/>
    <property type="molecule type" value="Genomic_DNA"/>
</dbReference>
<evidence type="ECO:0000256" key="1">
    <source>
        <dbReference type="PROSITE-ProRule" id="PRU00473"/>
    </source>
</evidence>
<protein>
    <submittedName>
        <fullName evidence="6">Chemotaxis protein MotB</fullName>
    </submittedName>
</protein>
<feature type="chain" id="PRO_5015731642" evidence="4">
    <location>
        <begin position="22"/>
        <end position="301"/>
    </location>
</feature>
<evidence type="ECO:0000256" key="3">
    <source>
        <dbReference type="SAM" id="MobiDB-lite"/>
    </source>
</evidence>
<dbReference type="InterPro" id="IPR036737">
    <property type="entry name" value="OmpA-like_sf"/>
</dbReference>
<dbReference type="Proteomes" id="UP000243525">
    <property type="component" value="Unassembled WGS sequence"/>
</dbReference>
<organism evidence="6 7">
    <name type="scientific">Mangrovibacterium marinum</name>
    <dbReference type="NCBI Taxonomy" id="1639118"/>
    <lineage>
        <taxon>Bacteria</taxon>
        <taxon>Pseudomonadati</taxon>
        <taxon>Bacteroidota</taxon>
        <taxon>Bacteroidia</taxon>
        <taxon>Marinilabiliales</taxon>
        <taxon>Prolixibacteraceae</taxon>
        <taxon>Mangrovibacterium</taxon>
    </lineage>
</organism>
<feature type="region of interest" description="Disordered" evidence="3">
    <location>
        <begin position="257"/>
        <end position="281"/>
    </location>
</feature>
<dbReference type="InterPro" id="IPR050330">
    <property type="entry name" value="Bact_OuterMem_StrucFunc"/>
</dbReference>
<dbReference type="Gene3D" id="3.30.1330.60">
    <property type="entry name" value="OmpA-like domain"/>
    <property type="match status" value="1"/>
</dbReference>
<comment type="caution">
    <text evidence="6">The sequence shown here is derived from an EMBL/GenBank/DDBJ whole genome shotgun (WGS) entry which is preliminary data.</text>
</comment>
<dbReference type="PROSITE" id="PS51123">
    <property type="entry name" value="OMPA_2"/>
    <property type="match status" value="1"/>
</dbReference>
<dbReference type="InterPro" id="IPR006665">
    <property type="entry name" value="OmpA-like"/>
</dbReference>
<dbReference type="OrthoDB" id="9815217at2"/>
<dbReference type="GO" id="GO:0016020">
    <property type="term" value="C:membrane"/>
    <property type="evidence" value="ECO:0007669"/>
    <property type="project" value="UniProtKB-UniRule"/>
</dbReference>
<keyword evidence="7" id="KW-1185">Reference proteome</keyword>
<dbReference type="PANTHER" id="PTHR30329:SF21">
    <property type="entry name" value="LIPOPROTEIN YIAD-RELATED"/>
    <property type="match status" value="1"/>
</dbReference>
<dbReference type="PANTHER" id="PTHR30329">
    <property type="entry name" value="STATOR ELEMENT OF FLAGELLAR MOTOR COMPLEX"/>
    <property type="match status" value="1"/>
</dbReference>
<keyword evidence="2" id="KW-0175">Coiled coil</keyword>
<reference evidence="6 7" key="1">
    <citation type="submission" date="2018-04" db="EMBL/GenBank/DDBJ databases">
        <title>Genomic Encyclopedia of Archaeal and Bacterial Type Strains, Phase II (KMG-II): from individual species to whole genera.</title>
        <authorList>
            <person name="Goeker M."/>
        </authorList>
    </citation>
    <scope>NUCLEOTIDE SEQUENCE [LARGE SCALE GENOMIC DNA]</scope>
    <source>
        <strain evidence="6 7">DSM 28823</strain>
    </source>
</reference>
<dbReference type="Pfam" id="PF00691">
    <property type="entry name" value="OmpA"/>
    <property type="match status" value="1"/>
</dbReference>
<feature type="signal peptide" evidence="4">
    <location>
        <begin position="1"/>
        <end position="21"/>
    </location>
</feature>
<feature type="coiled-coil region" evidence="2">
    <location>
        <begin position="55"/>
        <end position="138"/>
    </location>
</feature>
<evidence type="ECO:0000256" key="4">
    <source>
        <dbReference type="SAM" id="SignalP"/>
    </source>
</evidence>
<name>A0A2T5C3P2_9BACT</name>
<dbReference type="RefSeq" id="WP_107821805.1">
    <property type="nucleotide sequence ID" value="NZ_OY782574.1"/>
</dbReference>